<dbReference type="EnsemblMetazoa" id="G24921.2">
    <property type="protein sequence ID" value="G24921.2:cds"/>
    <property type="gene ID" value="G24921"/>
</dbReference>
<reference evidence="3" key="1">
    <citation type="submission" date="2022-08" db="UniProtKB">
        <authorList>
            <consortium name="EnsemblMetazoa"/>
        </authorList>
    </citation>
    <scope>IDENTIFICATION</scope>
    <source>
        <strain evidence="3">05x7-T-G4-1.051#20</strain>
    </source>
</reference>
<protein>
    <recommendedName>
        <fullName evidence="2">Mitochondria-eating protein C-terminal domain-containing protein</fullName>
    </recommendedName>
</protein>
<feature type="region of interest" description="Disordered" evidence="1">
    <location>
        <begin position="298"/>
        <end position="372"/>
    </location>
</feature>
<evidence type="ECO:0000313" key="4">
    <source>
        <dbReference type="Proteomes" id="UP000005408"/>
    </source>
</evidence>
<feature type="compositionally biased region" description="Polar residues" evidence="1">
    <location>
        <begin position="321"/>
        <end position="333"/>
    </location>
</feature>
<feature type="domain" description="Mitochondria-eating protein C-terminal" evidence="2">
    <location>
        <begin position="15"/>
        <end position="200"/>
    </location>
</feature>
<dbReference type="OrthoDB" id="6144166at2759"/>
<keyword evidence="4" id="KW-1185">Reference proteome</keyword>
<evidence type="ECO:0000256" key="1">
    <source>
        <dbReference type="SAM" id="MobiDB-lite"/>
    </source>
</evidence>
<proteinExistence type="predicted"/>
<evidence type="ECO:0000259" key="2">
    <source>
        <dbReference type="Pfam" id="PF16026"/>
    </source>
</evidence>
<accession>A0A8W8KT23</accession>
<feature type="compositionally biased region" description="Basic and acidic residues" evidence="1">
    <location>
        <begin position="345"/>
        <end position="363"/>
    </location>
</feature>
<feature type="compositionally biased region" description="Polar residues" evidence="1">
    <location>
        <begin position="226"/>
        <end position="240"/>
    </location>
</feature>
<feature type="compositionally biased region" description="Polar residues" evidence="1">
    <location>
        <begin position="253"/>
        <end position="266"/>
    </location>
</feature>
<feature type="compositionally biased region" description="Basic and acidic residues" evidence="1">
    <location>
        <begin position="298"/>
        <end position="314"/>
    </location>
</feature>
<dbReference type="EnsemblMetazoa" id="G24921.3">
    <property type="protein sequence ID" value="G24921.3:cds"/>
    <property type="gene ID" value="G24921"/>
</dbReference>
<dbReference type="AlphaFoldDB" id="A0A8W8KT23"/>
<evidence type="ECO:0000313" key="3">
    <source>
        <dbReference type="EnsemblMetazoa" id="G24921.4:cds"/>
    </source>
</evidence>
<name>A0A8W8KT23_MAGGI</name>
<dbReference type="Proteomes" id="UP000005408">
    <property type="component" value="Unassembled WGS sequence"/>
</dbReference>
<organism evidence="3 4">
    <name type="scientific">Magallana gigas</name>
    <name type="common">Pacific oyster</name>
    <name type="synonym">Crassostrea gigas</name>
    <dbReference type="NCBI Taxonomy" id="29159"/>
    <lineage>
        <taxon>Eukaryota</taxon>
        <taxon>Metazoa</taxon>
        <taxon>Spiralia</taxon>
        <taxon>Lophotrochozoa</taxon>
        <taxon>Mollusca</taxon>
        <taxon>Bivalvia</taxon>
        <taxon>Autobranchia</taxon>
        <taxon>Pteriomorphia</taxon>
        <taxon>Ostreida</taxon>
        <taxon>Ostreoidea</taxon>
        <taxon>Ostreidae</taxon>
        <taxon>Magallana</taxon>
    </lineage>
</organism>
<sequence>MEGRCAISDLSDPIRPQKVSEMFNELYDNQWTEAFEWLVSQAKTADDRSDRVVTKQLLDILMDCHKYCSREAEAQRKSIMTALTFDSGNQADQATMLAQDTRRKLSDFIKSVAPELVSFLKRKYSSKVINTAFRNYQDRCLECCWYACIQTPPLHLSTDFTLFDDDCHRGYQTPGDLVDYVVWPAIYIERNGALLSKAVVESCNEKKSAQDENAVTVDKMSLPKQELNNNTSAAPSLSSENDVERKHVARIQIGSNGSGTEPTVTISNNASSSNSTYGRQFSLTAEDLKSKKSELRETKTFEAKPESRQEKKELANLLDRSLSSQEPMLQRTPSAVLDVSAEELEDRKSTLKETKTPDTRQQPKEIGSFNFG</sequence>
<dbReference type="EnsemblMetazoa" id="G24921.4">
    <property type="protein sequence ID" value="G24921.4:cds"/>
    <property type="gene ID" value="G24921"/>
</dbReference>
<dbReference type="InterPro" id="IPR031981">
    <property type="entry name" value="MIEAP_C"/>
</dbReference>
<dbReference type="Pfam" id="PF16026">
    <property type="entry name" value="MIEAP"/>
    <property type="match status" value="1"/>
</dbReference>
<feature type="region of interest" description="Disordered" evidence="1">
    <location>
        <begin position="223"/>
        <end position="278"/>
    </location>
</feature>